<comment type="caution">
    <text evidence="2">The sequence shown here is derived from an EMBL/GenBank/DDBJ whole genome shotgun (WGS) entry which is preliminary data.</text>
</comment>
<keyword evidence="2" id="KW-0067">ATP-binding</keyword>
<name>T0YG65_9ZZZZ</name>
<evidence type="ECO:0000313" key="2">
    <source>
        <dbReference type="EMBL" id="EQD34401.1"/>
    </source>
</evidence>
<dbReference type="EMBL" id="AUZY01011507">
    <property type="protein sequence ID" value="EQD34401.1"/>
    <property type="molecule type" value="Genomic_DNA"/>
</dbReference>
<reference evidence="2" key="1">
    <citation type="submission" date="2013-08" db="EMBL/GenBank/DDBJ databases">
        <authorList>
            <person name="Mendez C."/>
            <person name="Richter M."/>
            <person name="Ferrer M."/>
            <person name="Sanchez J."/>
        </authorList>
    </citation>
    <scope>NUCLEOTIDE SEQUENCE</scope>
</reference>
<feature type="domain" description="OB" evidence="1">
    <location>
        <begin position="17"/>
        <end position="49"/>
    </location>
</feature>
<proteinExistence type="predicted"/>
<dbReference type="Pfam" id="PF01336">
    <property type="entry name" value="tRNA_anti-codon"/>
    <property type="match status" value="1"/>
</dbReference>
<dbReference type="InterPro" id="IPR004365">
    <property type="entry name" value="NA-bd_OB_tRNA"/>
</dbReference>
<dbReference type="Gene3D" id="2.40.50.140">
    <property type="entry name" value="Nucleic acid-binding proteins"/>
    <property type="match status" value="1"/>
</dbReference>
<dbReference type="SUPFAM" id="SSF50249">
    <property type="entry name" value="Nucleic acid-binding proteins"/>
    <property type="match status" value="1"/>
</dbReference>
<protein>
    <submittedName>
        <fullName evidence="2">Nucleic acid binding, OB-fold, tRNA/helicase-type domain protein</fullName>
        <ecNumber evidence="2">6.1.1.-</ecNumber>
    </submittedName>
</protein>
<evidence type="ECO:0000259" key="1">
    <source>
        <dbReference type="Pfam" id="PF01336"/>
    </source>
</evidence>
<feature type="non-terminal residue" evidence="2">
    <location>
        <position position="56"/>
    </location>
</feature>
<dbReference type="GO" id="GO:0003676">
    <property type="term" value="F:nucleic acid binding"/>
    <property type="evidence" value="ECO:0007669"/>
    <property type="project" value="InterPro"/>
</dbReference>
<keyword evidence="2" id="KW-0347">Helicase</keyword>
<dbReference type="InterPro" id="IPR012340">
    <property type="entry name" value="NA-bd_OB-fold"/>
</dbReference>
<dbReference type="GO" id="GO:0016874">
    <property type="term" value="F:ligase activity"/>
    <property type="evidence" value="ECO:0007669"/>
    <property type="project" value="UniProtKB-KW"/>
</dbReference>
<gene>
    <name evidence="2" type="ORF">B1B_17224</name>
</gene>
<accession>T0YG65</accession>
<keyword evidence="2" id="KW-0547">Nucleotide-binding</keyword>
<sequence>MIKIGEILRGGYEGKDVSIRGWVYRCRSSGKITFTVVRDSSGIIQCISKEGEIQDD</sequence>
<keyword evidence="2" id="KW-0436">Ligase</keyword>
<keyword evidence="2" id="KW-0378">Hydrolase</keyword>
<dbReference type="GO" id="GO:0004386">
    <property type="term" value="F:helicase activity"/>
    <property type="evidence" value="ECO:0007669"/>
    <property type="project" value="UniProtKB-KW"/>
</dbReference>
<reference evidence="2" key="2">
    <citation type="journal article" date="2014" name="ISME J.">
        <title>Microbial stratification in low pH oxic and suboxic macroscopic growths along an acid mine drainage.</title>
        <authorList>
            <person name="Mendez-Garcia C."/>
            <person name="Mesa V."/>
            <person name="Sprenger R.R."/>
            <person name="Richter M."/>
            <person name="Diez M.S."/>
            <person name="Solano J."/>
            <person name="Bargiela R."/>
            <person name="Golyshina O.V."/>
            <person name="Manteca A."/>
            <person name="Ramos J.L."/>
            <person name="Gallego J.R."/>
            <person name="Llorente I."/>
            <person name="Martins Dos Santos V.A."/>
            <person name="Jensen O.N."/>
            <person name="Pelaez A.I."/>
            <person name="Sanchez J."/>
            <person name="Ferrer M."/>
        </authorList>
    </citation>
    <scope>NUCLEOTIDE SEQUENCE</scope>
</reference>
<dbReference type="EC" id="6.1.1.-" evidence="2"/>
<dbReference type="AlphaFoldDB" id="T0YG65"/>
<organism evidence="2">
    <name type="scientific">mine drainage metagenome</name>
    <dbReference type="NCBI Taxonomy" id="410659"/>
    <lineage>
        <taxon>unclassified sequences</taxon>
        <taxon>metagenomes</taxon>
        <taxon>ecological metagenomes</taxon>
    </lineage>
</organism>